<dbReference type="WBParaSite" id="ACAC_0000449601-mRNA-1">
    <property type="protein sequence ID" value="ACAC_0000449601-mRNA-1"/>
    <property type="gene ID" value="ACAC_0000449601"/>
</dbReference>
<protein>
    <submittedName>
        <fullName evidence="2">Transcriptional regulator</fullName>
    </submittedName>
</protein>
<proteinExistence type="predicted"/>
<name>A0A0K0D351_ANGCA</name>
<organism evidence="1 2">
    <name type="scientific">Angiostrongylus cantonensis</name>
    <name type="common">Rat lungworm</name>
    <dbReference type="NCBI Taxonomy" id="6313"/>
    <lineage>
        <taxon>Eukaryota</taxon>
        <taxon>Metazoa</taxon>
        <taxon>Ecdysozoa</taxon>
        <taxon>Nematoda</taxon>
        <taxon>Chromadorea</taxon>
        <taxon>Rhabditida</taxon>
        <taxon>Rhabditina</taxon>
        <taxon>Rhabditomorpha</taxon>
        <taxon>Strongyloidea</taxon>
        <taxon>Metastrongylidae</taxon>
        <taxon>Angiostrongylus</taxon>
    </lineage>
</organism>
<keyword evidence="1" id="KW-1185">Reference proteome</keyword>
<evidence type="ECO:0000313" key="2">
    <source>
        <dbReference type="WBParaSite" id="ACAC_0000449601-mRNA-1"/>
    </source>
</evidence>
<reference evidence="1" key="1">
    <citation type="submission" date="2012-09" db="EMBL/GenBank/DDBJ databases">
        <authorList>
            <person name="Martin A.A."/>
        </authorList>
    </citation>
    <scope>NUCLEOTIDE SEQUENCE</scope>
</reference>
<sequence>MQGLTFELLEKMEALCIDMRKVAVELGSTVRLIQSGASLTEATRSKLSIRLISTLTRLTADSVTTVPSGELLCTFNDETLGAKLMEFADEDFSIEVNSNMTLHSLKATSNVEEKKRLESFVY</sequence>
<reference evidence="2" key="2">
    <citation type="submission" date="2017-02" db="UniProtKB">
        <authorList>
            <consortium name="WormBaseParasite"/>
        </authorList>
    </citation>
    <scope>IDENTIFICATION</scope>
</reference>
<accession>A0A0K0D351</accession>
<dbReference type="AlphaFoldDB" id="A0A0K0D351"/>
<dbReference type="Proteomes" id="UP000035642">
    <property type="component" value="Unassembled WGS sequence"/>
</dbReference>
<evidence type="ECO:0000313" key="1">
    <source>
        <dbReference type="Proteomes" id="UP000035642"/>
    </source>
</evidence>